<dbReference type="Proteomes" id="UP001160301">
    <property type="component" value="Unassembled WGS sequence"/>
</dbReference>
<keyword evidence="2" id="KW-1133">Transmembrane helix</keyword>
<proteinExistence type="predicted"/>
<protein>
    <submittedName>
        <fullName evidence="3">Uncharacterized protein</fullName>
    </submittedName>
</protein>
<feature type="compositionally biased region" description="Low complexity" evidence="1">
    <location>
        <begin position="41"/>
        <end position="54"/>
    </location>
</feature>
<organism evidence="3 4">
    <name type="scientific">Polyangium sorediatum</name>
    <dbReference type="NCBI Taxonomy" id="889274"/>
    <lineage>
        <taxon>Bacteria</taxon>
        <taxon>Pseudomonadati</taxon>
        <taxon>Myxococcota</taxon>
        <taxon>Polyangia</taxon>
        <taxon>Polyangiales</taxon>
        <taxon>Polyangiaceae</taxon>
        <taxon>Polyangium</taxon>
    </lineage>
</organism>
<evidence type="ECO:0000256" key="1">
    <source>
        <dbReference type="SAM" id="MobiDB-lite"/>
    </source>
</evidence>
<feature type="region of interest" description="Disordered" evidence="1">
    <location>
        <begin position="1"/>
        <end position="77"/>
    </location>
</feature>
<feature type="transmembrane region" description="Helical" evidence="2">
    <location>
        <begin position="81"/>
        <end position="99"/>
    </location>
</feature>
<feature type="compositionally biased region" description="Acidic residues" evidence="1">
    <location>
        <begin position="1"/>
        <end position="27"/>
    </location>
</feature>
<keyword evidence="2" id="KW-0472">Membrane</keyword>
<evidence type="ECO:0000313" key="3">
    <source>
        <dbReference type="EMBL" id="MDI1434104.1"/>
    </source>
</evidence>
<dbReference type="RefSeq" id="WP_284721167.1">
    <property type="nucleotide sequence ID" value="NZ_JARZHI010000037.1"/>
</dbReference>
<evidence type="ECO:0000256" key="2">
    <source>
        <dbReference type="SAM" id="Phobius"/>
    </source>
</evidence>
<dbReference type="EMBL" id="JARZHI010000037">
    <property type="protein sequence ID" value="MDI1434104.1"/>
    <property type="molecule type" value="Genomic_DNA"/>
</dbReference>
<evidence type="ECO:0000313" key="4">
    <source>
        <dbReference type="Proteomes" id="UP001160301"/>
    </source>
</evidence>
<comment type="caution">
    <text evidence="3">The sequence shown here is derived from an EMBL/GenBank/DDBJ whole genome shotgun (WGS) entry which is preliminary data.</text>
</comment>
<accession>A0ABT6P0H7</accession>
<keyword evidence="2" id="KW-0812">Transmembrane</keyword>
<reference evidence="3 4" key="1">
    <citation type="submission" date="2023-04" db="EMBL/GenBank/DDBJ databases">
        <title>The genome sequence of Polyangium sorediatum DSM14670.</title>
        <authorList>
            <person name="Zhang X."/>
        </authorList>
    </citation>
    <scope>NUCLEOTIDE SEQUENCE [LARGE SCALE GENOMIC DNA]</scope>
    <source>
        <strain evidence="3 4">DSM 14670</strain>
    </source>
</reference>
<gene>
    <name evidence="3" type="ORF">QHF89_31685</name>
</gene>
<name>A0ABT6P0H7_9BACT</name>
<sequence>MAEKEPDEDKDEGGAEDEGHDEPEAEAQAEAPKAEAKAEAKAPPAAAKAAPAKAPAKKQPKAGKAAPRRAPPPSSASLGKSMVLFVVVVGTLAAGFALLGQERGGGGPRGPAWKPGQTVDVEITLVAGDKRELNCAATDEVAGRHCGFESPSKAWSKGDATDDKKTLRPYTSTDNVQFVAAGLWSEPALAGNLPTTRFSVKCKYTVEGKLKAPTFHWESGWEGQPRGEMLAGILTGCTLAP</sequence>
<keyword evidence="4" id="KW-1185">Reference proteome</keyword>